<accession>A0A4P7B9C6</accession>
<protein>
    <recommendedName>
        <fullName evidence="6">TonB-dependent receptor</fullName>
    </recommendedName>
</protein>
<feature type="signal peptide" evidence="1">
    <location>
        <begin position="1"/>
        <end position="23"/>
    </location>
</feature>
<proteinExistence type="predicted"/>
<dbReference type="AlphaFoldDB" id="A0A4P7B9C6"/>
<sequence length="114" mass="12072">MRFNPPVTVASALLAAPTAPAWAGDASVDVVEVVDRRAAGACHANEAAGAKTDLPLRELRQAVRVMSRQNTFGGRLSLDIDSAFNRTFYTSSCQSNRVAPGARRSAVPGLQAKF</sequence>
<gene>
    <name evidence="3" type="ORF">E1742_01060</name>
    <name evidence="2" type="ORF">GCM10007388_24040</name>
</gene>
<evidence type="ECO:0000256" key="1">
    <source>
        <dbReference type="SAM" id="SignalP"/>
    </source>
</evidence>
<reference evidence="3 4" key="2">
    <citation type="submission" date="2019-03" db="EMBL/GenBank/DDBJ databases">
        <title>Draft Genome Sequences of Six Type Strains of the Genus Massilia.</title>
        <authorList>
            <person name="Miess H."/>
            <person name="Frediansyhah A."/>
            <person name="Gross H."/>
        </authorList>
    </citation>
    <scope>NUCLEOTIDE SEQUENCE [LARGE SCALE GENOMIC DNA]</scope>
    <source>
        <strain evidence="3 4">DSM 17505</strain>
    </source>
</reference>
<evidence type="ECO:0000313" key="2">
    <source>
        <dbReference type="EMBL" id="GGY89710.1"/>
    </source>
</evidence>
<keyword evidence="4" id="KW-1185">Reference proteome</keyword>
<name>A0A4P7B9C6_9BURK</name>
<evidence type="ECO:0000313" key="5">
    <source>
        <dbReference type="Proteomes" id="UP000619512"/>
    </source>
</evidence>
<dbReference type="EMBL" id="CP038026">
    <property type="protein sequence ID" value="QBQ34924.1"/>
    <property type="molecule type" value="Genomic_DNA"/>
</dbReference>
<feature type="chain" id="PRO_5044606597" description="TonB-dependent receptor" evidence="1">
    <location>
        <begin position="24"/>
        <end position="114"/>
    </location>
</feature>
<dbReference type="Proteomes" id="UP000294359">
    <property type="component" value="Chromosome"/>
</dbReference>
<reference evidence="2" key="3">
    <citation type="submission" date="2022-12" db="EMBL/GenBank/DDBJ databases">
        <authorList>
            <person name="Sun Q."/>
            <person name="Kim S."/>
        </authorList>
    </citation>
    <scope>NUCLEOTIDE SEQUENCE</scope>
    <source>
        <strain evidence="2">KCTC 12344</strain>
    </source>
</reference>
<evidence type="ECO:0000313" key="4">
    <source>
        <dbReference type="Proteomes" id="UP000294359"/>
    </source>
</evidence>
<dbReference type="RefSeq" id="WP_134382942.1">
    <property type="nucleotide sequence ID" value="NZ_BMWW01000003.1"/>
</dbReference>
<evidence type="ECO:0000313" key="3">
    <source>
        <dbReference type="EMBL" id="QBQ34924.1"/>
    </source>
</evidence>
<organism evidence="2 5">
    <name type="scientific">Pseudoduganella plicata</name>
    <dbReference type="NCBI Taxonomy" id="321984"/>
    <lineage>
        <taxon>Bacteria</taxon>
        <taxon>Pseudomonadati</taxon>
        <taxon>Pseudomonadota</taxon>
        <taxon>Betaproteobacteria</taxon>
        <taxon>Burkholderiales</taxon>
        <taxon>Oxalobacteraceae</taxon>
        <taxon>Telluria group</taxon>
        <taxon>Pseudoduganella</taxon>
    </lineage>
</organism>
<reference evidence="2" key="1">
    <citation type="journal article" date="2014" name="Int. J. Syst. Evol. Microbiol.">
        <title>Complete genome sequence of Corynebacterium casei LMG S-19264T (=DSM 44701T), isolated from a smear-ripened cheese.</title>
        <authorList>
            <consortium name="US DOE Joint Genome Institute (JGI-PGF)"/>
            <person name="Walter F."/>
            <person name="Albersmeier A."/>
            <person name="Kalinowski J."/>
            <person name="Ruckert C."/>
        </authorList>
    </citation>
    <scope>NUCLEOTIDE SEQUENCE</scope>
    <source>
        <strain evidence="2">KCTC 12344</strain>
    </source>
</reference>
<evidence type="ECO:0008006" key="6">
    <source>
        <dbReference type="Google" id="ProtNLM"/>
    </source>
</evidence>
<keyword evidence="1" id="KW-0732">Signal</keyword>
<dbReference type="EMBL" id="BMWW01000003">
    <property type="protein sequence ID" value="GGY89710.1"/>
    <property type="molecule type" value="Genomic_DNA"/>
</dbReference>
<dbReference type="Proteomes" id="UP000619512">
    <property type="component" value="Unassembled WGS sequence"/>
</dbReference>